<keyword evidence="2" id="KW-1185">Reference proteome</keyword>
<accession>A0A6M2BQW7</accession>
<evidence type="ECO:0000313" key="1">
    <source>
        <dbReference type="EMBL" id="NGY05032.1"/>
    </source>
</evidence>
<organism evidence="1 2">
    <name type="scientific">Solimonas terrae</name>
    <dbReference type="NCBI Taxonomy" id="1396819"/>
    <lineage>
        <taxon>Bacteria</taxon>
        <taxon>Pseudomonadati</taxon>
        <taxon>Pseudomonadota</taxon>
        <taxon>Gammaproteobacteria</taxon>
        <taxon>Nevskiales</taxon>
        <taxon>Nevskiaceae</taxon>
        <taxon>Solimonas</taxon>
    </lineage>
</organism>
<reference evidence="1 2" key="1">
    <citation type="journal article" date="2014" name="Int. J. Syst. Evol. Microbiol.">
        <title>Solimonas terrae sp. nov., isolated from soil.</title>
        <authorList>
            <person name="Kim S.J."/>
            <person name="Moon J.Y."/>
            <person name="Weon H.Y."/>
            <person name="Ahn J.H."/>
            <person name="Chen W.M."/>
            <person name="Kwon S.W."/>
        </authorList>
    </citation>
    <scope>NUCLEOTIDE SEQUENCE [LARGE SCALE GENOMIC DNA]</scope>
    <source>
        <strain evidence="1 2">KIS83-12</strain>
    </source>
</reference>
<name>A0A6M2BQW7_9GAMM</name>
<dbReference type="AlphaFoldDB" id="A0A6M2BQW7"/>
<protein>
    <submittedName>
        <fullName evidence="1">Uncharacterized protein</fullName>
    </submittedName>
</protein>
<evidence type="ECO:0000313" key="2">
    <source>
        <dbReference type="Proteomes" id="UP000472676"/>
    </source>
</evidence>
<dbReference type="Proteomes" id="UP000472676">
    <property type="component" value="Unassembled WGS sequence"/>
</dbReference>
<dbReference type="RefSeq" id="WP_166255559.1">
    <property type="nucleotide sequence ID" value="NZ_JAAMOW010000004.1"/>
</dbReference>
<proteinExistence type="predicted"/>
<gene>
    <name evidence="1" type="ORF">G7Y85_09660</name>
</gene>
<sequence>MTPAHIDDRELLAGLADGSLPAARFDHENHVRVAWLCLRDADGRAAGEARFCNLLRTYVAGLGASDKYHHTLSVALLRLIDARRRVRPELDWPAFAALHRELFVDARGLLARHYSAARLNSAAARREFVDADGEPLP</sequence>
<comment type="caution">
    <text evidence="1">The sequence shown here is derived from an EMBL/GenBank/DDBJ whole genome shotgun (WGS) entry which is preliminary data.</text>
</comment>
<dbReference type="EMBL" id="JAAMOW010000004">
    <property type="protein sequence ID" value="NGY05032.1"/>
    <property type="molecule type" value="Genomic_DNA"/>
</dbReference>